<evidence type="ECO:0000256" key="2">
    <source>
        <dbReference type="ARBA" id="ARBA00022448"/>
    </source>
</evidence>
<gene>
    <name evidence="12" type="primary">Glra3-L1</name>
    <name evidence="12" type="ORF">Hamer_G012922</name>
</gene>
<evidence type="ECO:0000256" key="5">
    <source>
        <dbReference type="ARBA" id="ARBA00022729"/>
    </source>
</evidence>
<feature type="transmembrane region" description="Helical" evidence="10">
    <location>
        <begin position="156"/>
        <end position="177"/>
    </location>
</feature>
<keyword evidence="8 10" id="KW-0472">Membrane</keyword>
<evidence type="ECO:0000256" key="10">
    <source>
        <dbReference type="SAM" id="Phobius"/>
    </source>
</evidence>
<dbReference type="GO" id="GO:0005886">
    <property type="term" value="C:plasma membrane"/>
    <property type="evidence" value="ECO:0007669"/>
    <property type="project" value="UniProtKB-SubCell"/>
</dbReference>
<dbReference type="GO" id="GO:0005230">
    <property type="term" value="F:extracellular ligand-gated monoatomic ion channel activity"/>
    <property type="evidence" value="ECO:0007669"/>
    <property type="project" value="InterPro"/>
</dbReference>
<dbReference type="Pfam" id="PF02931">
    <property type="entry name" value="Neur_chan_LBD"/>
    <property type="match status" value="1"/>
</dbReference>
<evidence type="ECO:0000256" key="1">
    <source>
        <dbReference type="ARBA" id="ARBA00004236"/>
    </source>
</evidence>
<dbReference type="PANTHER" id="PTHR18945">
    <property type="entry name" value="NEUROTRANSMITTER GATED ION CHANNEL"/>
    <property type="match status" value="1"/>
</dbReference>
<dbReference type="AlphaFoldDB" id="A0A8J5JZP0"/>
<keyword evidence="9" id="KW-0407">Ion channel</keyword>
<accession>A0A8J5JZP0</accession>
<evidence type="ECO:0000256" key="3">
    <source>
        <dbReference type="ARBA" id="ARBA00022475"/>
    </source>
</evidence>
<protein>
    <submittedName>
        <fullName evidence="12">Glycine receptor subunit alpha-3-like 1</fullName>
    </submittedName>
</protein>
<proteinExistence type="predicted"/>
<keyword evidence="3" id="KW-1003">Cell membrane</keyword>
<dbReference type="Gene3D" id="2.70.170.10">
    <property type="entry name" value="Neurotransmitter-gated ion-channel ligand-binding domain"/>
    <property type="match status" value="1"/>
</dbReference>
<name>A0A8J5JZP0_HOMAM</name>
<keyword evidence="2" id="KW-0813">Transport</keyword>
<dbReference type="InterPro" id="IPR006201">
    <property type="entry name" value="Neur_channel"/>
</dbReference>
<keyword evidence="13" id="KW-1185">Reference proteome</keyword>
<keyword evidence="7" id="KW-0406">Ion transport</keyword>
<keyword evidence="6 10" id="KW-1133">Transmembrane helix</keyword>
<comment type="caution">
    <text evidence="12">The sequence shown here is derived from an EMBL/GenBank/DDBJ whole genome shotgun (WGS) entry which is preliminary data.</text>
</comment>
<dbReference type="GO" id="GO:0004888">
    <property type="term" value="F:transmembrane signaling receptor activity"/>
    <property type="evidence" value="ECO:0007669"/>
    <property type="project" value="InterPro"/>
</dbReference>
<evidence type="ECO:0000259" key="11">
    <source>
        <dbReference type="Pfam" id="PF02931"/>
    </source>
</evidence>
<dbReference type="InterPro" id="IPR006028">
    <property type="entry name" value="GABAA/Glycine_rcpt"/>
</dbReference>
<feature type="transmembrane region" description="Helical" evidence="10">
    <location>
        <begin position="227"/>
        <end position="244"/>
    </location>
</feature>
<dbReference type="Proteomes" id="UP000747542">
    <property type="component" value="Unassembled WGS sequence"/>
</dbReference>
<sequence>MSILSTATSGSEIRDKVWRPDLTAEYDIKPQGAQSHGDFLRIQRDGHVTWSQRIHYTFPCLMDLSSYPLGAHTCFLRLNSLGYESSELDPNWYGDAAVDYSEVIMSHGYELCEVKTEKKTANFFHTTSARVMLCMMSLMTAAVIHESTYNKAIEVFTGTCLTFIFVATVETVMMDVLSHFHAKGRHSASPHTSFALEVRGYKPDLTEERGGSQISMAALWLDRCFRVLYPAGFIAFNAVYWVMYKSS</sequence>
<feature type="domain" description="Neurotransmitter-gated ion-channel ligand-binding" evidence="11">
    <location>
        <begin position="14"/>
        <end position="129"/>
    </location>
</feature>
<evidence type="ECO:0000256" key="7">
    <source>
        <dbReference type="ARBA" id="ARBA00023065"/>
    </source>
</evidence>
<dbReference type="Gene3D" id="6.10.250.2810">
    <property type="match status" value="1"/>
</dbReference>
<evidence type="ECO:0000313" key="12">
    <source>
        <dbReference type="EMBL" id="KAG7167460.1"/>
    </source>
</evidence>
<dbReference type="InterPro" id="IPR036719">
    <property type="entry name" value="Neuro-gated_channel_TM_sf"/>
</dbReference>
<keyword evidence="4 10" id="KW-0812">Transmembrane</keyword>
<reference evidence="12" key="1">
    <citation type="journal article" date="2021" name="Sci. Adv.">
        <title>The American lobster genome reveals insights on longevity, neural, and immune adaptations.</title>
        <authorList>
            <person name="Polinski J.M."/>
            <person name="Zimin A.V."/>
            <person name="Clark K.F."/>
            <person name="Kohn A.B."/>
            <person name="Sadowski N."/>
            <person name="Timp W."/>
            <person name="Ptitsyn A."/>
            <person name="Khanna P."/>
            <person name="Romanova D.Y."/>
            <person name="Williams P."/>
            <person name="Greenwood S.J."/>
            <person name="Moroz L.L."/>
            <person name="Walt D.R."/>
            <person name="Bodnar A.G."/>
        </authorList>
    </citation>
    <scope>NUCLEOTIDE SEQUENCE</scope>
    <source>
        <strain evidence="12">GMGI-L3</strain>
    </source>
</reference>
<keyword evidence="12" id="KW-0675">Receptor</keyword>
<evidence type="ECO:0000256" key="8">
    <source>
        <dbReference type="ARBA" id="ARBA00023136"/>
    </source>
</evidence>
<evidence type="ECO:0000256" key="9">
    <source>
        <dbReference type="ARBA" id="ARBA00023303"/>
    </source>
</evidence>
<dbReference type="EMBL" id="JAHLQT010021643">
    <property type="protein sequence ID" value="KAG7167460.1"/>
    <property type="molecule type" value="Genomic_DNA"/>
</dbReference>
<dbReference type="SUPFAM" id="SSF63712">
    <property type="entry name" value="Nicotinic receptor ligand binding domain-like"/>
    <property type="match status" value="1"/>
</dbReference>
<evidence type="ECO:0000313" key="13">
    <source>
        <dbReference type="Proteomes" id="UP000747542"/>
    </source>
</evidence>
<dbReference type="InterPro" id="IPR006202">
    <property type="entry name" value="Neur_chan_lig-bd"/>
</dbReference>
<dbReference type="PRINTS" id="PR00253">
    <property type="entry name" value="GABAARECEPTR"/>
</dbReference>
<evidence type="ECO:0000256" key="6">
    <source>
        <dbReference type="ARBA" id="ARBA00022989"/>
    </source>
</evidence>
<comment type="subcellular location">
    <subcellularLocation>
        <location evidence="1">Cell membrane</location>
    </subcellularLocation>
</comment>
<evidence type="ECO:0000256" key="4">
    <source>
        <dbReference type="ARBA" id="ARBA00022692"/>
    </source>
</evidence>
<dbReference type="SUPFAM" id="SSF90112">
    <property type="entry name" value="Neurotransmitter-gated ion-channel transmembrane pore"/>
    <property type="match status" value="1"/>
</dbReference>
<keyword evidence="5" id="KW-0732">Signal</keyword>
<dbReference type="InterPro" id="IPR036734">
    <property type="entry name" value="Neur_chan_lig-bd_sf"/>
</dbReference>
<organism evidence="12 13">
    <name type="scientific">Homarus americanus</name>
    <name type="common">American lobster</name>
    <dbReference type="NCBI Taxonomy" id="6706"/>
    <lineage>
        <taxon>Eukaryota</taxon>
        <taxon>Metazoa</taxon>
        <taxon>Ecdysozoa</taxon>
        <taxon>Arthropoda</taxon>
        <taxon>Crustacea</taxon>
        <taxon>Multicrustacea</taxon>
        <taxon>Malacostraca</taxon>
        <taxon>Eumalacostraca</taxon>
        <taxon>Eucarida</taxon>
        <taxon>Decapoda</taxon>
        <taxon>Pleocyemata</taxon>
        <taxon>Astacidea</taxon>
        <taxon>Nephropoidea</taxon>
        <taxon>Nephropidae</taxon>
        <taxon>Homarus</taxon>
    </lineage>
</organism>